<dbReference type="RefSeq" id="WP_015849205.1">
    <property type="nucleotide sequence ID" value="NZ_LGFD01000002.1"/>
</dbReference>
<dbReference type="EMBL" id="LGFD01000002">
    <property type="protein sequence ID" value="KUK18583.1"/>
    <property type="molecule type" value="Genomic_DNA"/>
</dbReference>
<dbReference type="PATRIC" id="fig|172049.5.peg.523"/>
<dbReference type="Pfam" id="PF03192">
    <property type="entry name" value="DUF257"/>
    <property type="match status" value="1"/>
</dbReference>
<comment type="caution">
    <text evidence="1">The sequence shown here is derived from an EMBL/GenBank/DDBJ whole genome shotgun (WGS) entry which is preliminary data.</text>
</comment>
<evidence type="ECO:0000313" key="1">
    <source>
        <dbReference type="EMBL" id="KUK18583.1"/>
    </source>
</evidence>
<dbReference type="Gene3D" id="3.40.50.11570">
    <property type="entry name" value="Protein of unknown function DUF257"/>
    <property type="match status" value="1"/>
</dbReference>
<gene>
    <name evidence="1" type="ORF">XD54_0143</name>
</gene>
<dbReference type="AlphaFoldDB" id="A0A101ENK3"/>
<accession>A0A101ENK3</accession>
<sequence>MEIGSISEFLEKNVTLGDFVLIEYPSSYSITKLLWGELVPEISQKEVLIDDFFGIGDLLFRGYLRKTPPEEYKKAMEITKNLRAIRIGVGRTSYTSIAEEIPITYEVSEFMKNYYNALMKLFSVSTKVEYSITLGVSQYIYFGGEKALKAILFTRSTLPFEDWTSIYFVNKDILDERQLAILRELANWRLKIKREESAYKMEIEE</sequence>
<dbReference type="InterPro" id="IPR005489">
    <property type="entry name" value="DUF257"/>
</dbReference>
<evidence type="ECO:0000313" key="2">
    <source>
        <dbReference type="Proteomes" id="UP000053911"/>
    </source>
</evidence>
<organism evidence="1 2">
    <name type="scientific">Thermococcus sibiricus</name>
    <dbReference type="NCBI Taxonomy" id="172049"/>
    <lineage>
        <taxon>Archaea</taxon>
        <taxon>Methanobacteriati</taxon>
        <taxon>Methanobacteriota</taxon>
        <taxon>Thermococci</taxon>
        <taxon>Thermococcales</taxon>
        <taxon>Thermococcaceae</taxon>
        <taxon>Thermococcus</taxon>
    </lineage>
</organism>
<proteinExistence type="predicted"/>
<protein>
    <submittedName>
        <fullName evidence="1">Biotin synthetase</fullName>
    </submittedName>
</protein>
<dbReference type="Proteomes" id="UP000053911">
    <property type="component" value="Unassembled WGS sequence"/>
</dbReference>
<reference evidence="2" key="1">
    <citation type="journal article" date="2015" name="MBio">
        <title>Genome-Resolved Metagenomic Analysis Reveals Roles for Candidate Phyla and Other Microbial Community Members in Biogeochemical Transformations in Oil Reservoirs.</title>
        <authorList>
            <person name="Hu P."/>
            <person name="Tom L."/>
            <person name="Singh A."/>
            <person name="Thomas B.C."/>
            <person name="Baker B.J."/>
            <person name="Piceno Y.M."/>
            <person name="Andersen G.L."/>
            <person name="Banfield J.F."/>
        </authorList>
    </citation>
    <scope>NUCLEOTIDE SEQUENCE [LARGE SCALE GENOMIC DNA]</scope>
</reference>
<dbReference type="OMA" id="DWTSIYL"/>
<name>A0A101ENK3_9EURY</name>
<dbReference type="GeneID" id="8095922"/>